<comment type="caution">
    <text evidence="1">The sequence shown here is derived from an EMBL/GenBank/DDBJ whole genome shotgun (WGS) entry which is preliminary data.</text>
</comment>
<accession>A0A8H6LXP1</accession>
<dbReference type="AlphaFoldDB" id="A0A8H6LXP1"/>
<evidence type="ECO:0000313" key="1">
    <source>
        <dbReference type="EMBL" id="KAF6744951.1"/>
    </source>
</evidence>
<gene>
    <name evidence="1" type="ORF">DFP72DRAFT_1051668</name>
</gene>
<sequence length="325" mass="37068">MLTWNVQGTGIRPGYTSASETTQVDIWRIGVIHPEGDESRVVGLRAITKLATFNEFRSSSTSFRPFTLKGKHVAYQGKSWFGQGSVAIVDWKKENGKTSAFEVERVYISECEPVLMWLLSNERILLIKEKVHFHGPIELYHWGRDGYRSTDPFIRSVPRGVGSSWQFQSHFWGTETQTVSLGGLAEERLVLRSTLTTLEAFRIPQASTSFPTSSEAPRGEAVLRETLAPEGFPRSTTSPYIGRELCGYHRSIWWDGSDPTEVQARQYSWPDEGVPNRPFKFSKIQLDLSEELHNDFPFAPFFDEISRRLLYLNKSKTRLLVVDLL</sequence>
<keyword evidence="2" id="KW-1185">Reference proteome</keyword>
<protein>
    <submittedName>
        <fullName evidence="1">Uncharacterized protein</fullName>
    </submittedName>
</protein>
<organism evidence="1 2">
    <name type="scientific">Ephemerocybe angulata</name>
    <dbReference type="NCBI Taxonomy" id="980116"/>
    <lineage>
        <taxon>Eukaryota</taxon>
        <taxon>Fungi</taxon>
        <taxon>Dikarya</taxon>
        <taxon>Basidiomycota</taxon>
        <taxon>Agaricomycotina</taxon>
        <taxon>Agaricomycetes</taxon>
        <taxon>Agaricomycetidae</taxon>
        <taxon>Agaricales</taxon>
        <taxon>Agaricineae</taxon>
        <taxon>Psathyrellaceae</taxon>
        <taxon>Ephemerocybe</taxon>
    </lineage>
</organism>
<name>A0A8H6LXP1_9AGAR</name>
<dbReference type="Proteomes" id="UP000521943">
    <property type="component" value="Unassembled WGS sequence"/>
</dbReference>
<reference evidence="1 2" key="1">
    <citation type="submission" date="2020-07" db="EMBL/GenBank/DDBJ databases">
        <title>Comparative genomics of pyrophilous fungi reveals a link between fire events and developmental genes.</title>
        <authorList>
            <consortium name="DOE Joint Genome Institute"/>
            <person name="Steindorff A.S."/>
            <person name="Carver A."/>
            <person name="Calhoun S."/>
            <person name="Stillman K."/>
            <person name="Liu H."/>
            <person name="Lipzen A."/>
            <person name="Pangilinan J."/>
            <person name="Labutti K."/>
            <person name="Bruns T.D."/>
            <person name="Grigoriev I.V."/>
        </authorList>
    </citation>
    <scope>NUCLEOTIDE SEQUENCE [LARGE SCALE GENOMIC DNA]</scope>
    <source>
        <strain evidence="1 2">CBS 144469</strain>
    </source>
</reference>
<proteinExistence type="predicted"/>
<evidence type="ECO:0000313" key="2">
    <source>
        <dbReference type="Proteomes" id="UP000521943"/>
    </source>
</evidence>
<dbReference type="EMBL" id="JACGCI010000112">
    <property type="protein sequence ID" value="KAF6744951.1"/>
    <property type="molecule type" value="Genomic_DNA"/>
</dbReference>